<feature type="region of interest" description="Disordered" evidence="1">
    <location>
        <begin position="37"/>
        <end position="95"/>
    </location>
</feature>
<proteinExistence type="predicted"/>
<evidence type="ECO:0000313" key="3">
    <source>
        <dbReference type="Proteomes" id="UP001488838"/>
    </source>
</evidence>
<evidence type="ECO:0000313" key="2">
    <source>
        <dbReference type="EMBL" id="KAK7798735.1"/>
    </source>
</evidence>
<feature type="compositionally biased region" description="Basic and acidic residues" evidence="1">
    <location>
        <begin position="76"/>
        <end position="91"/>
    </location>
</feature>
<organism evidence="2 3">
    <name type="scientific">Myodes glareolus</name>
    <name type="common">Bank vole</name>
    <name type="synonym">Clethrionomys glareolus</name>
    <dbReference type="NCBI Taxonomy" id="447135"/>
    <lineage>
        <taxon>Eukaryota</taxon>
        <taxon>Metazoa</taxon>
        <taxon>Chordata</taxon>
        <taxon>Craniata</taxon>
        <taxon>Vertebrata</taxon>
        <taxon>Euteleostomi</taxon>
        <taxon>Mammalia</taxon>
        <taxon>Eutheria</taxon>
        <taxon>Euarchontoglires</taxon>
        <taxon>Glires</taxon>
        <taxon>Rodentia</taxon>
        <taxon>Myomorpha</taxon>
        <taxon>Muroidea</taxon>
        <taxon>Cricetidae</taxon>
        <taxon>Arvicolinae</taxon>
        <taxon>Myodes</taxon>
    </lineage>
</organism>
<comment type="caution">
    <text evidence="2">The sequence shown here is derived from an EMBL/GenBank/DDBJ whole genome shotgun (WGS) entry which is preliminary data.</text>
</comment>
<evidence type="ECO:0000256" key="1">
    <source>
        <dbReference type="SAM" id="MobiDB-lite"/>
    </source>
</evidence>
<feature type="region of interest" description="Disordered" evidence="1">
    <location>
        <begin position="275"/>
        <end position="296"/>
    </location>
</feature>
<dbReference type="EMBL" id="JBBHLL010000670">
    <property type="protein sequence ID" value="KAK7798735.1"/>
    <property type="molecule type" value="Genomic_DNA"/>
</dbReference>
<name>A0AAW0HAW3_MYOGA</name>
<feature type="compositionally biased region" description="Basic and acidic residues" evidence="1">
    <location>
        <begin position="37"/>
        <end position="46"/>
    </location>
</feature>
<protein>
    <submittedName>
        <fullName evidence="2">Uncharacterized protein</fullName>
    </submittedName>
</protein>
<gene>
    <name evidence="2" type="ORF">U0070_000252</name>
</gene>
<dbReference type="Proteomes" id="UP001488838">
    <property type="component" value="Unassembled WGS sequence"/>
</dbReference>
<keyword evidence="3" id="KW-1185">Reference proteome</keyword>
<reference evidence="2 3" key="1">
    <citation type="journal article" date="2023" name="bioRxiv">
        <title>Conserved and derived expression patterns and positive selection on dental genes reveal complex evolutionary context of ever-growing rodent molars.</title>
        <authorList>
            <person name="Calamari Z.T."/>
            <person name="Song A."/>
            <person name="Cohen E."/>
            <person name="Akter M."/>
            <person name="Roy R.D."/>
            <person name="Hallikas O."/>
            <person name="Christensen M.M."/>
            <person name="Li P."/>
            <person name="Marangoni P."/>
            <person name="Jernvall J."/>
            <person name="Klein O.D."/>
        </authorList>
    </citation>
    <scope>NUCLEOTIDE SEQUENCE [LARGE SCALE GENOMIC DNA]</scope>
    <source>
        <strain evidence="2">V071</strain>
    </source>
</reference>
<feature type="compositionally biased region" description="Polar residues" evidence="1">
    <location>
        <begin position="275"/>
        <end position="287"/>
    </location>
</feature>
<sequence length="337" mass="36417">MASIDERVEGGRDYGVEEGDKLALFLRVTGWRLQVHVDGREVEKGNDQQVGRASPDGLVPPPGGPDPQHCPSNEAIGEKDEGQRDQHEEGYQHGQSDVIHCKRQLHCQDDLNKGVAKTAEPGRRHQLLAEWAVHDNGIPERLTDGHVAVQGHGGQDNALGAAQPVENGVLHGAATITDGLPGTAHVDQHLRDGGGGVAEVQKGQVTKENVHRAVKLGIQLGDQDNGDVSQHSQNVRPQQHYKEWELQPWPVRNAQEDEVLWGVPEVALVVTSHAEASSGSCGSQASLNEPMEGMNQFPHSMSALSQADAICLPPYSAETPGKWESGQQYVHLTPLLL</sequence>
<dbReference type="AlphaFoldDB" id="A0AAW0HAW3"/>
<accession>A0AAW0HAW3</accession>